<dbReference type="InterPro" id="IPR013216">
    <property type="entry name" value="Methyltransf_11"/>
</dbReference>
<dbReference type="STRING" id="879212.DespoDRAFT_03101"/>
<keyword evidence="2" id="KW-0489">Methyltransferase</keyword>
<name>I5B5Z0_9BACT</name>
<gene>
    <name evidence="2" type="ORF">DespoDRAFT_03101</name>
</gene>
<dbReference type="GO" id="GO:0032259">
    <property type="term" value="P:methylation"/>
    <property type="evidence" value="ECO:0007669"/>
    <property type="project" value="UniProtKB-KW"/>
</dbReference>
<dbReference type="HOGENOM" id="CLU_119382_0_0_7"/>
<dbReference type="GO" id="GO:0008757">
    <property type="term" value="F:S-adenosylmethionine-dependent methyltransferase activity"/>
    <property type="evidence" value="ECO:0007669"/>
    <property type="project" value="InterPro"/>
</dbReference>
<proteinExistence type="predicted"/>
<feature type="domain" description="Methyltransferase type 11" evidence="1">
    <location>
        <begin position="10"/>
        <end position="95"/>
    </location>
</feature>
<protein>
    <submittedName>
        <fullName evidence="2">Methyltransferase family protein</fullName>
    </submittedName>
</protein>
<dbReference type="AlphaFoldDB" id="I5B5Z0"/>
<dbReference type="InterPro" id="IPR029063">
    <property type="entry name" value="SAM-dependent_MTases_sf"/>
</dbReference>
<dbReference type="Pfam" id="PF08241">
    <property type="entry name" value="Methyltransf_11"/>
    <property type="match status" value="1"/>
</dbReference>
<dbReference type="Proteomes" id="UP000005778">
    <property type="component" value="Chromosome"/>
</dbReference>
<evidence type="ECO:0000313" key="3">
    <source>
        <dbReference type="Proteomes" id="UP000005778"/>
    </source>
</evidence>
<dbReference type="Gene3D" id="3.40.50.150">
    <property type="entry name" value="Vaccinia Virus protein VP39"/>
    <property type="match status" value="1"/>
</dbReference>
<dbReference type="RefSeq" id="WP_004074547.1">
    <property type="nucleotide sequence ID" value="NZ_CM001488.1"/>
</dbReference>
<evidence type="ECO:0000259" key="1">
    <source>
        <dbReference type="Pfam" id="PF08241"/>
    </source>
</evidence>
<sequence length="203" mass="22555">MPRLKKILHVGCGPNRLRHIKARFNPHEWKEIRFDIDPAVEPDIIGTLTDMRKVGSGCVDAIFSSHNIEHLYPHEVPVALAEFLRVLNDDGFALITCPDLQSVCRLIAEGRLTDPAYNSPVGPITPLDILYGHRPQLAAGNMYMAHHCGFTRKSLQTALCSAGFKSVAAKARPGAFDLWALASKKPRTEGRMRTLALEYFPEA</sequence>
<evidence type="ECO:0000313" key="2">
    <source>
        <dbReference type="EMBL" id="EIM64903.1"/>
    </source>
</evidence>
<keyword evidence="3" id="KW-1185">Reference proteome</keyword>
<dbReference type="SUPFAM" id="SSF53335">
    <property type="entry name" value="S-adenosyl-L-methionine-dependent methyltransferases"/>
    <property type="match status" value="1"/>
</dbReference>
<accession>I5B5Z0</accession>
<dbReference type="eggNOG" id="COG4627">
    <property type="taxonomic scope" value="Bacteria"/>
</dbReference>
<organism evidence="2 3">
    <name type="scientific">Desulfobacter postgatei 2ac9</name>
    <dbReference type="NCBI Taxonomy" id="879212"/>
    <lineage>
        <taxon>Bacteria</taxon>
        <taxon>Pseudomonadati</taxon>
        <taxon>Thermodesulfobacteriota</taxon>
        <taxon>Desulfobacteria</taxon>
        <taxon>Desulfobacterales</taxon>
        <taxon>Desulfobacteraceae</taxon>
        <taxon>Desulfobacter</taxon>
    </lineage>
</organism>
<keyword evidence="2" id="KW-0808">Transferase</keyword>
<dbReference type="EMBL" id="CM001488">
    <property type="protein sequence ID" value="EIM64903.1"/>
    <property type="molecule type" value="Genomic_DNA"/>
</dbReference>
<reference evidence="2 3" key="2">
    <citation type="submission" date="2012-02" db="EMBL/GenBank/DDBJ databases">
        <title>Improved High-Quality Draft sequence of Desulfobacter postgatei 2ac9.</title>
        <authorList>
            <consortium name="US DOE Joint Genome Institute"/>
            <person name="Lucas S."/>
            <person name="Han J."/>
            <person name="Lapidus A."/>
            <person name="Cheng J.-F."/>
            <person name="Goodwin L."/>
            <person name="Pitluck S."/>
            <person name="Peters L."/>
            <person name="Ovchinnikova G."/>
            <person name="Held B."/>
            <person name="Detter J.C."/>
            <person name="Han C."/>
            <person name="Tapia R."/>
            <person name="Land M."/>
            <person name="Hauser L."/>
            <person name="Kyrpides N."/>
            <person name="Ivanova N."/>
            <person name="Pagani I."/>
            <person name="Orellana R."/>
            <person name="Lovley D."/>
            <person name="Woyke T."/>
        </authorList>
    </citation>
    <scope>NUCLEOTIDE SEQUENCE [LARGE SCALE GENOMIC DNA]</scope>
    <source>
        <strain evidence="2 3">2ac9</strain>
    </source>
</reference>
<dbReference type="OrthoDB" id="101857at2"/>
<reference evidence="2 3" key="1">
    <citation type="submission" date="2011-09" db="EMBL/GenBank/DDBJ databases">
        <authorList>
            <consortium name="US DOE Joint Genome Institute (JGI-PGF)"/>
            <person name="Lucas S."/>
            <person name="Han J."/>
            <person name="Lapidus A."/>
            <person name="Cheng J.-F."/>
            <person name="Goodwin L."/>
            <person name="Pitluck S."/>
            <person name="Peters L."/>
            <person name="Land M.L."/>
            <person name="Hauser L."/>
            <person name="Orellana R."/>
            <person name="Lovley D."/>
            <person name="Woyke T.J."/>
        </authorList>
    </citation>
    <scope>NUCLEOTIDE SEQUENCE [LARGE SCALE GENOMIC DNA]</scope>
    <source>
        <strain evidence="2 3">2ac9</strain>
    </source>
</reference>